<name>A0A443N1G1_9MAGN</name>
<reference evidence="4 5" key="1">
    <citation type="journal article" date="2019" name="Nat. Plants">
        <title>Stout camphor tree genome fills gaps in understanding of flowering plant genome evolution.</title>
        <authorList>
            <person name="Chaw S.M."/>
            <person name="Liu Y.C."/>
            <person name="Wu Y.W."/>
            <person name="Wang H.Y."/>
            <person name="Lin C.I."/>
            <person name="Wu C.S."/>
            <person name="Ke H.M."/>
            <person name="Chang L.Y."/>
            <person name="Hsu C.Y."/>
            <person name="Yang H.T."/>
            <person name="Sudianto E."/>
            <person name="Hsu M.H."/>
            <person name="Wu K.P."/>
            <person name="Wang L.N."/>
            <person name="Leebens-Mack J.H."/>
            <person name="Tsai I.J."/>
        </authorList>
    </citation>
    <scope>NUCLEOTIDE SEQUENCE [LARGE SCALE GENOMIC DNA]</scope>
    <source>
        <strain evidence="5">cv. Chaw 1501</strain>
        <tissue evidence="4">Young leaves</tissue>
    </source>
</reference>
<gene>
    <name evidence="4" type="ORF">CKAN_00057700</name>
</gene>
<dbReference type="Gene3D" id="1.25.70.10">
    <property type="entry name" value="Transcription termination factor 3, mitochondrial"/>
    <property type="match status" value="1"/>
</dbReference>
<dbReference type="SMART" id="SM00733">
    <property type="entry name" value="Mterf"/>
    <property type="match status" value="4"/>
</dbReference>
<comment type="similarity">
    <text evidence="1">Belongs to the mTERF family.</text>
</comment>
<dbReference type="AlphaFoldDB" id="A0A443N1G1"/>
<protein>
    <submittedName>
        <fullName evidence="4">Transcription termination factor MTEF1, chloroplastic</fullName>
    </submittedName>
</protein>
<evidence type="ECO:0000313" key="4">
    <source>
        <dbReference type="EMBL" id="RWR72362.1"/>
    </source>
</evidence>
<evidence type="ECO:0000256" key="3">
    <source>
        <dbReference type="ARBA" id="ARBA00022946"/>
    </source>
</evidence>
<dbReference type="InterPro" id="IPR038538">
    <property type="entry name" value="MTERF_sf"/>
</dbReference>
<keyword evidence="2" id="KW-0806">Transcription termination</keyword>
<dbReference type="Pfam" id="PF02536">
    <property type="entry name" value="mTERF"/>
    <property type="match status" value="1"/>
</dbReference>
<keyword evidence="2" id="KW-0805">Transcription regulation</keyword>
<dbReference type="GO" id="GO:0006353">
    <property type="term" value="P:DNA-templated transcription termination"/>
    <property type="evidence" value="ECO:0007669"/>
    <property type="project" value="UniProtKB-KW"/>
</dbReference>
<dbReference type="EMBL" id="QPKB01000001">
    <property type="protein sequence ID" value="RWR72362.1"/>
    <property type="molecule type" value="Genomic_DNA"/>
</dbReference>
<dbReference type="GO" id="GO:0003676">
    <property type="term" value="F:nucleic acid binding"/>
    <property type="evidence" value="ECO:0007669"/>
    <property type="project" value="InterPro"/>
</dbReference>
<keyword evidence="2" id="KW-0804">Transcription</keyword>
<comment type="caution">
    <text evidence="4">The sequence shown here is derived from an EMBL/GenBank/DDBJ whole genome shotgun (WGS) entry which is preliminary data.</text>
</comment>
<evidence type="ECO:0000256" key="2">
    <source>
        <dbReference type="ARBA" id="ARBA00022472"/>
    </source>
</evidence>
<keyword evidence="5" id="KW-1185">Reference proteome</keyword>
<proteinExistence type="inferred from homology"/>
<organism evidence="4 5">
    <name type="scientific">Cinnamomum micranthum f. kanehirae</name>
    <dbReference type="NCBI Taxonomy" id="337451"/>
    <lineage>
        <taxon>Eukaryota</taxon>
        <taxon>Viridiplantae</taxon>
        <taxon>Streptophyta</taxon>
        <taxon>Embryophyta</taxon>
        <taxon>Tracheophyta</taxon>
        <taxon>Spermatophyta</taxon>
        <taxon>Magnoliopsida</taxon>
        <taxon>Magnoliidae</taxon>
        <taxon>Laurales</taxon>
        <taxon>Lauraceae</taxon>
        <taxon>Cinnamomum</taxon>
    </lineage>
</organism>
<sequence length="280" mass="31926">MLIQSVHFLTVCSSFPRQNPNRHSPLSSSSSSSLHPPLLIRFRPSRRQNLQHLKTLGIIPPYTKPPPPEIVSKILSIANYLKSMGFSDSQFPRLSFLTPQIFLSDVADIAAVFAFMSDDLAASPQESIALIHRCPDLLLTSADDCLRPTLAFLRDLGIKNLNSPTSLNAHLLNLRVGKLQEKIRFLESLGLSREEARRVCARLPAIFGYSVENNLMPKFEFLTDVMGRTIEELKGFPQYFAFSLEKRILPRHLHLKERGVKVTLQRMLLWSDQRFYAKWK</sequence>
<dbReference type="InterPro" id="IPR003690">
    <property type="entry name" value="MTERF"/>
</dbReference>
<dbReference type="OrthoDB" id="637682at2759"/>
<evidence type="ECO:0000256" key="1">
    <source>
        <dbReference type="ARBA" id="ARBA00007692"/>
    </source>
</evidence>
<dbReference type="Proteomes" id="UP000283530">
    <property type="component" value="Unassembled WGS sequence"/>
</dbReference>
<evidence type="ECO:0000313" key="5">
    <source>
        <dbReference type="Proteomes" id="UP000283530"/>
    </source>
</evidence>
<dbReference type="PANTHER" id="PTHR13068">
    <property type="entry name" value="CGI-12 PROTEIN-RELATED"/>
    <property type="match status" value="1"/>
</dbReference>
<accession>A0A443N1G1</accession>
<keyword evidence="3" id="KW-0809">Transit peptide</keyword>
<dbReference type="PANTHER" id="PTHR13068:SF139">
    <property type="entry name" value="TRANSCRIPTION TERMINATION FACTOR MTEF1, CHLOROPLASTIC"/>
    <property type="match status" value="1"/>
</dbReference>